<dbReference type="OrthoDB" id="4062651at2759"/>
<dbReference type="InterPro" id="IPR000719">
    <property type="entry name" value="Prot_kinase_dom"/>
</dbReference>
<feature type="domain" description="Protein kinase" evidence="2">
    <location>
        <begin position="1"/>
        <end position="92"/>
    </location>
</feature>
<dbReference type="Gene3D" id="1.10.510.10">
    <property type="entry name" value="Transferase(Phosphotransferase) domain 1"/>
    <property type="match status" value="1"/>
</dbReference>
<dbReference type="PANTHER" id="PTHR47976">
    <property type="entry name" value="G-TYPE LECTIN S-RECEPTOR-LIKE SERINE/THREONINE-PROTEIN KINASE SD2-5"/>
    <property type="match status" value="1"/>
</dbReference>
<accession>A0A9J5YDG8</accession>
<dbReference type="Proteomes" id="UP000824120">
    <property type="component" value="Chromosome 7"/>
</dbReference>
<comment type="caution">
    <text evidence="3">The sequence shown here is derived from an EMBL/GenBank/DDBJ whole genome shotgun (WGS) entry which is preliminary data.</text>
</comment>
<evidence type="ECO:0000259" key="2">
    <source>
        <dbReference type="PROSITE" id="PS50011"/>
    </source>
</evidence>
<keyword evidence="1" id="KW-0732">Signal</keyword>
<keyword evidence="4" id="KW-1185">Reference proteome</keyword>
<reference evidence="3 4" key="1">
    <citation type="submission" date="2020-09" db="EMBL/GenBank/DDBJ databases">
        <title>De no assembly of potato wild relative species, Solanum commersonii.</title>
        <authorList>
            <person name="Cho K."/>
        </authorList>
    </citation>
    <scope>NUCLEOTIDE SEQUENCE [LARGE SCALE GENOMIC DNA]</scope>
    <source>
        <strain evidence="3">LZ3.2</strain>
        <tissue evidence="3">Leaf</tissue>
    </source>
</reference>
<evidence type="ECO:0000313" key="4">
    <source>
        <dbReference type="Proteomes" id="UP000824120"/>
    </source>
</evidence>
<evidence type="ECO:0000256" key="1">
    <source>
        <dbReference type="ARBA" id="ARBA00022729"/>
    </source>
</evidence>
<dbReference type="InterPro" id="IPR011009">
    <property type="entry name" value="Kinase-like_dom_sf"/>
</dbReference>
<dbReference type="PANTHER" id="PTHR47976:SF30">
    <property type="entry name" value="RECEPTOR-LIKE SERINE_THREONINE-PROTEIN KINASE"/>
    <property type="match status" value="1"/>
</dbReference>
<dbReference type="EMBL" id="JACXVP010000007">
    <property type="protein sequence ID" value="KAG5597316.1"/>
    <property type="molecule type" value="Genomic_DNA"/>
</dbReference>
<name>A0A9J5YDG8_SOLCO</name>
<dbReference type="PROSITE" id="PS50011">
    <property type="entry name" value="PROTEIN_KINASE_DOM"/>
    <property type="match status" value="1"/>
</dbReference>
<sequence>MRGTPGYLAPEWLHEVITEKVDVHSFGVVILEIICGQKNLDRHQGEDDMHLLSLFMRKAEERQLLEMADKKSEDMQLHRKEAVEMMKIAAWCLQSEYTKVFQGLVAAETDLITASHFQQ</sequence>
<dbReference type="AlphaFoldDB" id="A0A9J5YDG8"/>
<organism evidence="3 4">
    <name type="scientific">Solanum commersonii</name>
    <name type="common">Commerson's wild potato</name>
    <name type="synonym">Commerson's nightshade</name>
    <dbReference type="NCBI Taxonomy" id="4109"/>
    <lineage>
        <taxon>Eukaryota</taxon>
        <taxon>Viridiplantae</taxon>
        <taxon>Streptophyta</taxon>
        <taxon>Embryophyta</taxon>
        <taxon>Tracheophyta</taxon>
        <taxon>Spermatophyta</taxon>
        <taxon>Magnoliopsida</taxon>
        <taxon>eudicotyledons</taxon>
        <taxon>Gunneridae</taxon>
        <taxon>Pentapetalae</taxon>
        <taxon>asterids</taxon>
        <taxon>lamiids</taxon>
        <taxon>Solanales</taxon>
        <taxon>Solanaceae</taxon>
        <taxon>Solanoideae</taxon>
        <taxon>Solaneae</taxon>
        <taxon>Solanum</taxon>
    </lineage>
</organism>
<dbReference type="Pfam" id="PF00069">
    <property type="entry name" value="Pkinase"/>
    <property type="match status" value="1"/>
</dbReference>
<evidence type="ECO:0000313" key="3">
    <source>
        <dbReference type="EMBL" id="KAG5597316.1"/>
    </source>
</evidence>
<gene>
    <name evidence="3" type="ORF">H5410_038548</name>
</gene>
<protein>
    <recommendedName>
        <fullName evidence="2">Protein kinase domain-containing protein</fullName>
    </recommendedName>
</protein>
<dbReference type="GO" id="GO:0005524">
    <property type="term" value="F:ATP binding"/>
    <property type="evidence" value="ECO:0007669"/>
    <property type="project" value="InterPro"/>
</dbReference>
<proteinExistence type="predicted"/>
<dbReference type="SUPFAM" id="SSF56112">
    <property type="entry name" value="Protein kinase-like (PK-like)"/>
    <property type="match status" value="1"/>
</dbReference>
<dbReference type="InterPro" id="IPR051343">
    <property type="entry name" value="G-type_lectin_kinases/EP1-like"/>
</dbReference>
<dbReference type="GO" id="GO:0004672">
    <property type="term" value="F:protein kinase activity"/>
    <property type="evidence" value="ECO:0007669"/>
    <property type="project" value="InterPro"/>
</dbReference>